<gene>
    <name evidence="2" type="ORF">NIES2135_42020</name>
</gene>
<accession>A0A1Z4JL66</accession>
<proteinExistence type="predicted"/>
<evidence type="ECO:0000313" key="2">
    <source>
        <dbReference type="EMBL" id="BAY57337.1"/>
    </source>
</evidence>
<dbReference type="Pfam" id="PF09557">
    <property type="entry name" value="DUF2382"/>
    <property type="match status" value="1"/>
</dbReference>
<name>A0A1Z4JL66_LEPBY</name>
<sequence>MTSQPHSLLPSEEIDLTPEQAIRLLEERLIVRSDKRKVGEIVVRKEVEVRMVEVPVRREKLIVEQVQPKYERLAEIDLGQTTETAGSGAIVSGEFDSPRAVSDLLDAIARTPDHSCAEIRVEIKLKDSKHQETYQTWFDRCRKS</sequence>
<protein>
    <recommendedName>
        <fullName evidence="1">DUF2382 domain-containing protein</fullName>
    </recommendedName>
</protein>
<dbReference type="Proteomes" id="UP000217895">
    <property type="component" value="Chromosome"/>
</dbReference>
<feature type="domain" description="DUF2382" evidence="1">
    <location>
        <begin position="22"/>
        <end position="69"/>
    </location>
</feature>
<dbReference type="InterPro" id="IPR019060">
    <property type="entry name" value="DUF2382"/>
</dbReference>
<reference evidence="2 3" key="1">
    <citation type="submission" date="2017-06" db="EMBL/GenBank/DDBJ databases">
        <title>Genome sequencing of cyanobaciteial culture collection at National Institute for Environmental Studies (NIES).</title>
        <authorList>
            <person name="Hirose Y."/>
            <person name="Shimura Y."/>
            <person name="Fujisawa T."/>
            <person name="Nakamura Y."/>
            <person name="Kawachi M."/>
        </authorList>
    </citation>
    <scope>NUCLEOTIDE SEQUENCE [LARGE SCALE GENOMIC DNA]</scope>
    <source>
        <strain evidence="2 3">NIES-2135</strain>
    </source>
</reference>
<evidence type="ECO:0000313" key="3">
    <source>
        <dbReference type="Proteomes" id="UP000217895"/>
    </source>
</evidence>
<dbReference type="AlphaFoldDB" id="A0A1Z4JL66"/>
<dbReference type="EMBL" id="AP018203">
    <property type="protein sequence ID" value="BAY57337.1"/>
    <property type="molecule type" value="Genomic_DNA"/>
</dbReference>
<keyword evidence="3" id="KW-1185">Reference proteome</keyword>
<evidence type="ECO:0000259" key="1">
    <source>
        <dbReference type="Pfam" id="PF09557"/>
    </source>
</evidence>
<organism evidence="2 3">
    <name type="scientific">Leptolyngbya boryana NIES-2135</name>
    <dbReference type="NCBI Taxonomy" id="1973484"/>
    <lineage>
        <taxon>Bacteria</taxon>
        <taxon>Bacillati</taxon>
        <taxon>Cyanobacteriota</taxon>
        <taxon>Cyanophyceae</taxon>
        <taxon>Leptolyngbyales</taxon>
        <taxon>Leptolyngbyaceae</taxon>
        <taxon>Leptolyngbya group</taxon>
        <taxon>Leptolyngbya</taxon>
    </lineage>
</organism>